<evidence type="ECO:0000256" key="1">
    <source>
        <dbReference type="SAM" id="MobiDB-lite"/>
    </source>
</evidence>
<dbReference type="Gene3D" id="1.10.510.10">
    <property type="entry name" value="Transferase(Phosphotransferase) domain 1"/>
    <property type="match status" value="1"/>
</dbReference>
<dbReference type="PANTHER" id="PTHR38248:SF2">
    <property type="entry name" value="FUNK1 11"/>
    <property type="match status" value="1"/>
</dbReference>
<keyword evidence="4" id="KW-1185">Reference proteome</keyword>
<dbReference type="EMBL" id="KL197729">
    <property type="protein sequence ID" value="KDQ54330.1"/>
    <property type="molecule type" value="Genomic_DNA"/>
</dbReference>
<protein>
    <recommendedName>
        <fullName evidence="2">Fungal-type protein kinase domain-containing protein</fullName>
    </recommendedName>
</protein>
<dbReference type="SUPFAM" id="SSF56112">
    <property type="entry name" value="Protein kinase-like (PK-like)"/>
    <property type="match status" value="1"/>
</dbReference>
<dbReference type="HOGENOM" id="CLU_014053_1_0_1"/>
<dbReference type="AlphaFoldDB" id="A0A067PKE6"/>
<sequence length="692" mass="78067">MQLIVEPSPPRMVGLEWYANYQLEDDTEPSRPQLCEDVVKHCVRRLVPVAEFMRKSFPNTPKAFNRISFPKDFLKKITATFAAVPLEGKECDMYKPLIDAMTKACSLIVGSKKRSIIFRNTANAGEEHNSRGTAADISVFSTRSSDRDWVLADAFVEVKGAVSQDPIRLDPKDQNKWTVEHPNVLAQFHKYSCEQQKARPRCFNFGIGIFGSMCRFFRWDRSVTVISERFEYTTSPELLADFLVRFDISSLSDRGIDETASRPITRAERSLVEAAYKDAVALRLVEDHPDPVGTSTRIFVPSVSGNLKDGEWLLSVGPPLFISRGLTGRGTRTWLAFRPECPDRKFVVVKDAWREEGLKPEGDIYKIICAVGGSEGSSSINEHPFGVARMDRDVDLAGESDDHVHRTIGPTFEQPKKYYQLVHHRSIIDSVGIRLDKFNSSRGLLTAIRDSIKGHLNMMRQNVLHRDVSASNILISSDSDAESSAHGFMIDPEYSAFLEDDANGDERKGLTGTFQFLAVDRIRNRNHPHQVWHDLESYFWVLLYIVLRHARTSTPSEQALAILGSDDAKSGFHWRIGSFVVHNNVPLTECLRRYSALISSRYFSPLEIEMLQMTADQYDLLDHESVLGVIDKALDQDGWPQTMRLSHSQLGTESRRERITALANRIIPVPSLPKPRSASVGRGVSPQLKSPM</sequence>
<reference evidence="4" key="1">
    <citation type="journal article" date="2014" name="Proc. Natl. Acad. Sci. U.S.A.">
        <title>Extensive sampling of basidiomycete genomes demonstrates inadequacy of the white-rot/brown-rot paradigm for wood decay fungi.</title>
        <authorList>
            <person name="Riley R."/>
            <person name="Salamov A.A."/>
            <person name="Brown D.W."/>
            <person name="Nagy L.G."/>
            <person name="Floudas D."/>
            <person name="Held B.W."/>
            <person name="Levasseur A."/>
            <person name="Lombard V."/>
            <person name="Morin E."/>
            <person name="Otillar R."/>
            <person name="Lindquist E.A."/>
            <person name="Sun H."/>
            <person name="LaButti K.M."/>
            <person name="Schmutz J."/>
            <person name="Jabbour D."/>
            <person name="Luo H."/>
            <person name="Baker S.E."/>
            <person name="Pisabarro A.G."/>
            <person name="Walton J.D."/>
            <person name="Blanchette R.A."/>
            <person name="Henrissat B."/>
            <person name="Martin F."/>
            <person name="Cullen D."/>
            <person name="Hibbett D.S."/>
            <person name="Grigoriev I.V."/>
        </authorList>
    </citation>
    <scope>NUCLEOTIDE SEQUENCE [LARGE SCALE GENOMIC DNA]</scope>
    <source>
        <strain evidence="4">MUCL 33604</strain>
    </source>
</reference>
<dbReference type="Proteomes" id="UP000027265">
    <property type="component" value="Unassembled WGS sequence"/>
</dbReference>
<feature type="region of interest" description="Disordered" evidence="1">
    <location>
        <begin position="673"/>
        <end position="692"/>
    </location>
</feature>
<dbReference type="OrthoDB" id="2739948at2759"/>
<dbReference type="InterPro" id="IPR040976">
    <property type="entry name" value="Pkinase_fungal"/>
</dbReference>
<feature type="domain" description="Fungal-type protein kinase" evidence="2">
    <location>
        <begin position="192"/>
        <end position="546"/>
    </location>
</feature>
<name>A0A067PKE6_9AGAM</name>
<dbReference type="InterPro" id="IPR008266">
    <property type="entry name" value="Tyr_kinase_AS"/>
</dbReference>
<gene>
    <name evidence="3" type="ORF">JAAARDRAFT_196684</name>
</gene>
<evidence type="ECO:0000313" key="4">
    <source>
        <dbReference type="Proteomes" id="UP000027265"/>
    </source>
</evidence>
<evidence type="ECO:0000313" key="3">
    <source>
        <dbReference type="EMBL" id="KDQ54330.1"/>
    </source>
</evidence>
<organism evidence="3 4">
    <name type="scientific">Jaapia argillacea MUCL 33604</name>
    <dbReference type="NCBI Taxonomy" id="933084"/>
    <lineage>
        <taxon>Eukaryota</taxon>
        <taxon>Fungi</taxon>
        <taxon>Dikarya</taxon>
        <taxon>Basidiomycota</taxon>
        <taxon>Agaricomycotina</taxon>
        <taxon>Agaricomycetes</taxon>
        <taxon>Agaricomycetidae</taxon>
        <taxon>Jaapiales</taxon>
        <taxon>Jaapiaceae</taxon>
        <taxon>Jaapia</taxon>
    </lineage>
</organism>
<dbReference type="Pfam" id="PF17667">
    <property type="entry name" value="Pkinase_fungal"/>
    <property type="match status" value="1"/>
</dbReference>
<dbReference type="InParanoid" id="A0A067PKE6"/>
<dbReference type="PANTHER" id="PTHR38248">
    <property type="entry name" value="FUNK1 6"/>
    <property type="match status" value="1"/>
</dbReference>
<dbReference type="GO" id="GO:0004672">
    <property type="term" value="F:protein kinase activity"/>
    <property type="evidence" value="ECO:0007669"/>
    <property type="project" value="InterPro"/>
</dbReference>
<dbReference type="STRING" id="933084.A0A067PKE6"/>
<proteinExistence type="predicted"/>
<dbReference type="PROSITE" id="PS00109">
    <property type="entry name" value="PROTEIN_KINASE_TYR"/>
    <property type="match status" value="1"/>
</dbReference>
<dbReference type="InterPro" id="IPR011009">
    <property type="entry name" value="Kinase-like_dom_sf"/>
</dbReference>
<accession>A0A067PKE6</accession>
<evidence type="ECO:0000259" key="2">
    <source>
        <dbReference type="Pfam" id="PF17667"/>
    </source>
</evidence>